<accession>W1PZX0</accession>
<dbReference type="Gramene" id="ERN13734">
    <property type="protein sequence ID" value="ERN13734"/>
    <property type="gene ID" value="AMTR_s00049p00175130"/>
</dbReference>
<organism evidence="3 4">
    <name type="scientific">Amborella trichopoda</name>
    <dbReference type="NCBI Taxonomy" id="13333"/>
    <lineage>
        <taxon>Eukaryota</taxon>
        <taxon>Viridiplantae</taxon>
        <taxon>Streptophyta</taxon>
        <taxon>Embryophyta</taxon>
        <taxon>Tracheophyta</taxon>
        <taxon>Spermatophyta</taxon>
        <taxon>Magnoliopsida</taxon>
        <taxon>Amborellales</taxon>
        <taxon>Amborellaceae</taxon>
        <taxon>Amborella</taxon>
    </lineage>
</organism>
<dbReference type="AlphaFoldDB" id="W1PZX0"/>
<keyword evidence="4" id="KW-1185">Reference proteome</keyword>
<dbReference type="InterPro" id="IPR051019">
    <property type="entry name" value="VLCFA-Steroid_DH"/>
</dbReference>
<evidence type="ECO:0000256" key="1">
    <source>
        <dbReference type="ARBA" id="ARBA00006484"/>
    </source>
</evidence>
<reference evidence="4" key="1">
    <citation type="journal article" date="2013" name="Science">
        <title>The Amborella genome and the evolution of flowering plants.</title>
        <authorList>
            <consortium name="Amborella Genome Project"/>
        </authorList>
    </citation>
    <scope>NUCLEOTIDE SEQUENCE [LARGE SCALE GENOMIC DNA]</scope>
</reference>
<evidence type="ECO:0000313" key="3">
    <source>
        <dbReference type="EMBL" id="ERN13734.1"/>
    </source>
</evidence>
<dbReference type="GO" id="GO:0016491">
    <property type="term" value="F:oxidoreductase activity"/>
    <property type="evidence" value="ECO:0007669"/>
    <property type="project" value="UniProtKB-KW"/>
</dbReference>
<dbReference type="PANTHER" id="PTHR43899">
    <property type="entry name" value="RH59310P"/>
    <property type="match status" value="1"/>
</dbReference>
<dbReference type="Gene3D" id="3.40.50.720">
    <property type="entry name" value="NAD(P)-binding Rossmann-like Domain"/>
    <property type="match status" value="1"/>
</dbReference>
<name>W1PZX0_AMBTC</name>
<dbReference type="HOGENOM" id="CLU_2281224_0_0_1"/>
<dbReference type="EMBL" id="KI392567">
    <property type="protein sequence ID" value="ERN13734.1"/>
    <property type="molecule type" value="Genomic_DNA"/>
</dbReference>
<sequence length="102" mass="10922">MALGHSITRPTDGISPLLSIGSRKVQFSNGAAYPYARFFHEVDLDLLNNIIKVNVEAVTMVTKVVLNGKLRKKRGAILNIGSGSASVSPCFPLYAVYAATKA</sequence>
<dbReference type="SUPFAM" id="SSF51735">
    <property type="entry name" value="NAD(P)-binding Rossmann-fold domains"/>
    <property type="match status" value="1"/>
</dbReference>
<evidence type="ECO:0000313" key="4">
    <source>
        <dbReference type="Proteomes" id="UP000017836"/>
    </source>
</evidence>
<dbReference type="InterPro" id="IPR036291">
    <property type="entry name" value="NAD(P)-bd_dom_sf"/>
</dbReference>
<dbReference type="OMA" id="MEMTIEG"/>
<gene>
    <name evidence="3" type="ORF">AMTR_s00049p00175130</name>
</gene>
<dbReference type="Pfam" id="PF00106">
    <property type="entry name" value="adh_short"/>
    <property type="match status" value="1"/>
</dbReference>
<protein>
    <submittedName>
        <fullName evidence="3">Uncharacterized protein</fullName>
    </submittedName>
</protein>
<proteinExistence type="inferred from homology"/>
<dbReference type="STRING" id="13333.W1PZX0"/>
<evidence type="ECO:0000256" key="2">
    <source>
        <dbReference type="ARBA" id="ARBA00023002"/>
    </source>
</evidence>
<dbReference type="PANTHER" id="PTHR43899:SF13">
    <property type="entry name" value="RH59310P"/>
    <property type="match status" value="1"/>
</dbReference>
<dbReference type="InterPro" id="IPR002347">
    <property type="entry name" value="SDR_fam"/>
</dbReference>
<comment type="similarity">
    <text evidence="1">Belongs to the short-chain dehydrogenases/reductases (SDR) family.</text>
</comment>
<keyword evidence="2" id="KW-0560">Oxidoreductase</keyword>
<dbReference type="Proteomes" id="UP000017836">
    <property type="component" value="Unassembled WGS sequence"/>
</dbReference>